<sequence length="124" mass="13701">MADNKSFPILSISGVDWNDPQLGSLLNKSGDWHLDNRGSAPPLDLHIHFGWGAGVTKPAVLVWQNDEAMVLQTGFPLGQGEHVRVDRPQESGTETLWGEVLASRPGQRADDQANGIQVHWLRMR</sequence>
<name>A0ABQ2ZKX5_9GAMM</name>
<dbReference type="Proteomes" id="UP000621898">
    <property type="component" value="Unassembled WGS sequence"/>
</dbReference>
<proteinExistence type="predicted"/>
<accession>A0ABQ2ZKX5</accession>
<evidence type="ECO:0000313" key="2">
    <source>
        <dbReference type="Proteomes" id="UP000621898"/>
    </source>
</evidence>
<dbReference type="RefSeq" id="WP_189439806.1">
    <property type="nucleotide sequence ID" value="NZ_BMXT01000001.1"/>
</dbReference>
<keyword evidence="2" id="KW-1185">Reference proteome</keyword>
<gene>
    <name evidence="1" type="ORF">GCM10008098_07420</name>
</gene>
<organism evidence="1 2">
    <name type="scientific">Rhodanobacter panaciterrae</name>
    <dbReference type="NCBI Taxonomy" id="490572"/>
    <lineage>
        <taxon>Bacteria</taxon>
        <taxon>Pseudomonadati</taxon>
        <taxon>Pseudomonadota</taxon>
        <taxon>Gammaproteobacteria</taxon>
        <taxon>Lysobacterales</taxon>
        <taxon>Rhodanobacteraceae</taxon>
        <taxon>Rhodanobacter</taxon>
    </lineage>
</organism>
<comment type="caution">
    <text evidence="1">The sequence shown here is derived from an EMBL/GenBank/DDBJ whole genome shotgun (WGS) entry which is preliminary data.</text>
</comment>
<protein>
    <submittedName>
        <fullName evidence="1">Uncharacterized protein</fullName>
    </submittedName>
</protein>
<reference evidence="2" key="1">
    <citation type="journal article" date="2019" name="Int. J. Syst. Evol. Microbiol.">
        <title>The Global Catalogue of Microorganisms (GCM) 10K type strain sequencing project: providing services to taxonomists for standard genome sequencing and annotation.</title>
        <authorList>
            <consortium name="The Broad Institute Genomics Platform"/>
            <consortium name="The Broad Institute Genome Sequencing Center for Infectious Disease"/>
            <person name="Wu L."/>
            <person name="Ma J."/>
        </authorList>
    </citation>
    <scope>NUCLEOTIDE SEQUENCE [LARGE SCALE GENOMIC DNA]</scope>
    <source>
        <strain evidence="2">KCTC 22232</strain>
    </source>
</reference>
<dbReference type="EMBL" id="BMXT01000001">
    <property type="protein sequence ID" value="GGY18070.1"/>
    <property type="molecule type" value="Genomic_DNA"/>
</dbReference>
<evidence type="ECO:0000313" key="1">
    <source>
        <dbReference type="EMBL" id="GGY18070.1"/>
    </source>
</evidence>